<dbReference type="InterPro" id="IPR013216">
    <property type="entry name" value="Methyltransf_11"/>
</dbReference>
<dbReference type="KEGG" id="pabs:JIR001_07870"/>
<sequence>MTTTGVGHSVHHPFPLFPHRKNVLDAACRTGYGSKIMAIAGAASAIGVDVDPESIQLAKTEYHDDKIQFQTADVCALPFQNNTFDIVVSFDTIEHIPNGDVLIKESWRVLKDDGLLLISTPNRHFGSPGRFREEKPLNPYHCFEYSIRNISGLC</sequence>
<dbReference type="CDD" id="cd02440">
    <property type="entry name" value="AdoMet_MTases"/>
    <property type="match status" value="1"/>
</dbReference>
<proteinExistence type="predicted"/>
<gene>
    <name evidence="2" type="ORF">JIR001_07870</name>
</gene>
<dbReference type="PANTHER" id="PTHR43591">
    <property type="entry name" value="METHYLTRANSFERASE"/>
    <property type="match status" value="1"/>
</dbReference>
<organism evidence="2 3">
    <name type="scientific">Polycladomyces abyssicola</name>
    <dbReference type="NCBI Taxonomy" id="1125966"/>
    <lineage>
        <taxon>Bacteria</taxon>
        <taxon>Bacillati</taxon>
        <taxon>Bacillota</taxon>
        <taxon>Bacilli</taxon>
        <taxon>Bacillales</taxon>
        <taxon>Thermoactinomycetaceae</taxon>
        <taxon>Polycladomyces</taxon>
    </lineage>
</organism>
<evidence type="ECO:0000313" key="2">
    <source>
        <dbReference type="EMBL" id="BCU81004.1"/>
    </source>
</evidence>
<dbReference type="Gene3D" id="3.40.50.150">
    <property type="entry name" value="Vaccinia Virus protein VP39"/>
    <property type="match status" value="1"/>
</dbReference>
<name>A0A8D5UDE9_9BACL</name>
<keyword evidence="3" id="KW-1185">Reference proteome</keyword>
<reference evidence="2" key="2">
    <citation type="journal article" date="2021" name="Microbiol. Resour. Announc.">
        <title>Complete Genome Sequence of Polycladomyces abyssicola JIR-001T, Isolated from Hemipelagic Sediment in Deep Seawater.</title>
        <authorList>
            <person name="Tsubouchi T."/>
            <person name="Kaneko Y."/>
        </authorList>
    </citation>
    <scope>NUCLEOTIDE SEQUENCE</scope>
    <source>
        <strain evidence="2">JIR-001</strain>
    </source>
</reference>
<dbReference type="SUPFAM" id="SSF53335">
    <property type="entry name" value="S-adenosyl-L-methionine-dependent methyltransferases"/>
    <property type="match status" value="1"/>
</dbReference>
<dbReference type="EMBL" id="AP024601">
    <property type="protein sequence ID" value="BCU81004.1"/>
    <property type="molecule type" value="Genomic_DNA"/>
</dbReference>
<feature type="domain" description="Methyltransferase type 11" evidence="1">
    <location>
        <begin position="24"/>
        <end position="118"/>
    </location>
</feature>
<dbReference type="RefSeq" id="WP_212774300.1">
    <property type="nucleotide sequence ID" value="NZ_AP024601.1"/>
</dbReference>
<accession>A0A8D5UDE9</accession>
<reference evidence="2" key="1">
    <citation type="journal article" date="2013" name="Int. J. Syst. Evol. Microbiol.">
        <title>Polycladomyces abyssicola gen. nov., sp. nov., a thermophilic filamentous bacterium isolated from hemipelagic sediment.</title>
        <authorList>
            <person name="Tsubouchi T."/>
            <person name="Shimane Y."/>
            <person name="Mori K."/>
            <person name="Usui K."/>
            <person name="Hiraki T."/>
            <person name="Tame A."/>
            <person name="Uematsu K."/>
            <person name="Maruyama T."/>
            <person name="Hatada Y."/>
        </authorList>
    </citation>
    <scope>NUCLEOTIDE SEQUENCE</scope>
    <source>
        <strain evidence="2">JIR-001</strain>
    </source>
</reference>
<evidence type="ECO:0000313" key="3">
    <source>
        <dbReference type="Proteomes" id="UP000677436"/>
    </source>
</evidence>
<evidence type="ECO:0000259" key="1">
    <source>
        <dbReference type="Pfam" id="PF08241"/>
    </source>
</evidence>
<dbReference type="Pfam" id="PF08241">
    <property type="entry name" value="Methyltransf_11"/>
    <property type="match status" value="1"/>
</dbReference>
<dbReference type="InterPro" id="IPR029063">
    <property type="entry name" value="SAM-dependent_MTases_sf"/>
</dbReference>
<dbReference type="GO" id="GO:0008757">
    <property type="term" value="F:S-adenosylmethionine-dependent methyltransferase activity"/>
    <property type="evidence" value="ECO:0007669"/>
    <property type="project" value="InterPro"/>
</dbReference>
<dbReference type="AlphaFoldDB" id="A0A8D5UDE9"/>
<dbReference type="PANTHER" id="PTHR43591:SF110">
    <property type="entry name" value="RHODANESE DOMAIN-CONTAINING PROTEIN"/>
    <property type="match status" value="1"/>
</dbReference>
<dbReference type="Proteomes" id="UP000677436">
    <property type="component" value="Chromosome"/>
</dbReference>
<protein>
    <recommendedName>
        <fullName evidence="1">Methyltransferase type 11 domain-containing protein</fullName>
    </recommendedName>
</protein>